<accession>A0A0G1CKI5</accession>
<dbReference type="Proteomes" id="UP000034543">
    <property type="component" value="Unassembled WGS sequence"/>
</dbReference>
<evidence type="ECO:0000313" key="6">
    <source>
        <dbReference type="EMBL" id="KKS86014.1"/>
    </source>
</evidence>
<evidence type="ECO:0000259" key="5">
    <source>
        <dbReference type="SMART" id="SM00560"/>
    </source>
</evidence>
<dbReference type="InterPro" id="IPR013320">
    <property type="entry name" value="ConA-like_dom_sf"/>
</dbReference>
<dbReference type="SUPFAM" id="SSF49899">
    <property type="entry name" value="Concanavalin A-like lectins/glucanases"/>
    <property type="match status" value="6"/>
</dbReference>
<protein>
    <recommendedName>
        <fullName evidence="8">Laminin G domain-containing protein</fullName>
    </recommendedName>
</protein>
<keyword evidence="1" id="KW-0732">Signal</keyword>
<keyword evidence="3" id="KW-0472">Membrane</keyword>
<evidence type="ECO:0000259" key="4">
    <source>
        <dbReference type="SMART" id="SM00282"/>
    </source>
</evidence>
<feature type="domain" description="Laminin G" evidence="4">
    <location>
        <begin position="1232"/>
        <end position="1366"/>
    </location>
</feature>
<keyword evidence="3" id="KW-1133">Transmembrane helix</keyword>
<feature type="transmembrane region" description="Helical" evidence="3">
    <location>
        <begin position="20"/>
        <end position="41"/>
    </location>
</feature>
<dbReference type="PANTHER" id="PTHR42535:SF2">
    <property type="entry name" value="CHROMOSOME UNDETERMINED SCAFFOLD_146, WHOLE GENOME SHOTGUN SEQUENCE"/>
    <property type="match status" value="1"/>
</dbReference>
<evidence type="ECO:0000256" key="2">
    <source>
        <dbReference type="ARBA" id="ARBA00023157"/>
    </source>
</evidence>
<evidence type="ECO:0000313" key="7">
    <source>
        <dbReference type="Proteomes" id="UP000034543"/>
    </source>
</evidence>
<dbReference type="STRING" id="1618436.UV59_C0003G0009"/>
<dbReference type="PANTHER" id="PTHR42535">
    <property type="entry name" value="OOKINETE PROTEIN, PUTATIVE-RELATED"/>
    <property type="match status" value="1"/>
</dbReference>
<keyword evidence="2" id="KW-1015">Disulfide bond</keyword>
<name>A0A0G1CKI5_9BACT</name>
<feature type="domain" description="LamG-like jellyroll fold" evidence="5">
    <location>
        <begin position="544"/>
        <end position="693"/>
    </location>
</feature>
<keyword evidence="3" id="KW-0812">Transmembrane</keyword>
<evidence type="ECO:0000256" key="3">
    <source>
        <dbReference type="SAM" id="Phobius"/>
    </source>
</evidence>
<dbReference type="EMBL" id="LCFB01000003">
    <property type="protein sequence ID" value="KKS86014.1"/>
    <property type="molecule type" value="Genomic_DNA"/>
</dbReference>
<dbReference type="Pfam" id="PF13385">
    <property type="entry name" value="Laminin_G_3"/>
    <property type="match status" value="4"/>
</dbReference>
<dbReference type="SMART" id="SM00282">
    <property type="entry name" value="LamG"/>
    <property type="match status" value="2"/>
</dbReference>
<dbReference type="InterPro" id="IPR006558">
    <property type="entry name" value="LamG-like"/>
</dbReference>
<gene>
    <name evidence="6" type="ORF">UV59_C0003G0009</name>
</gene>
<dbReference type="Gene3D" id="2.60.120.200">
    <property type="match status" value="6"/>
</dbReference>
<feature type="domain" description="LamG-like jellyroll fold" evidence="5">
    <location>
        <begin position="781"/>
        <end position="940"/>
    </location>
</feature>
<feature type="domain" description="Laminin G" evidence="4">
    <location>
        <begin position="323"/>
        <end position="456"/>
    </location>
</feature>
<organism evidence="6 7">
    <name type="scientific">Candidatus Gottesmanbacteria bacterium GW2011_GWA1_43_11</name>
    <dbReference type="NCBI Taxonomy" id="1618436"/>
    <lineage>
        <taxon>Bacteria</taxon>
        <taxon>Candidatus Gottesmaniibacteriota</taxon>
    </lineage>
</organism>
<sequence length="1385" mass="147187">MAKKTPFFISLIRHIRLRTWIATGIIVILAPLAFAMVYGVFGALGGSNVNPVAVWHFDEGVANTCTNGTDDACDSSGNGNDGAFGATTAAPTIQTEDKCVSGKCLYFDGSNDTVTVANTVTGVQSVSFFVKVMSTSTTQEILDLNATDYFTSVSGTVTVNGFGTDTIYVDGMAGSTSLTANRWHHVAITSTTGFSGSAITIGNVSTNFGNEFLDEIKLFDSALTAAQIKAEFAGGAAVLGTQDTDFLTLGLVSYWPMDERTENTCTGSVNDFCDKSGSGEDLSMPSTTDFSASAKFGFGLSLDGINNDDYAADTAYGKISATKRWTVSAWLNTTDTQAYLVDSRTSNQNGIGIYTDGANTLKIFVDHSGTLDKDYSYTYAAIDDGVWNHIVLTRNADNSVTLYINGVAQTPSTTTTDNDISVSSDTWSSITIGARHSIDGTYNLAGEVDDFRIYNRVLTPAEIKSLYSWAPGPANYWNLDDTVSGDAQTLIDRSGTGSNMTTVDGANNSGMDCKVSGKFGKACDFDGVDDYTDAGSITALTSTQAFTINFWMNPETLGTKDGIVTQWVNDASASTGNIIAMRTQNVASDEAFVFVGSGSDDGANYMQTSDLDLVVNTWQHITLVYDGTATIKLKIYKNGTQITATENGTIPGSSNTATSQTFSLAETIDTATQNYFDGKIDDVRIYDYPRTQQQVVEDMSAKGGSAFGGNAGPIVHWNLDEQYGTIANDAVGNENGTVDSNLTWSTQTNCKINGCLLWNAADEEVLIIDANDADINFNGAEEFSGSAWVYITTIPAANNQDAIIAKWDGTTASADAYRLVVENDASGGATGNFQVDVMDASASQVISATGADNTVSVNTWYHVAWTFNGGQAGAADDLKLYVDGVFVDGNAANASFLGLEDVATDFTVGEYDATDTEANNTAFTGYIDEVKLYASKLTTEQVKIDFNAGASTNFGVGTNEKTDVVDGAGSAPVGYWPLDENTGTSTTYDKSGNGRDGTLTSITESSWMPGKYGSALNLDGAADFVDIGTGPSTVNTVTFWVKPTTTTEYFVNLTSTTDYIWSNAGTVTATGLTLPTIYVDGIQTTSITTGTWHHVAVVDSSAENASNLDIGRTQDANYLEGVVDEVKLFDYALTPAQVAYEFNRGEPVGWWKFDECTGANAYDSGSGENNGTITPGASGNTATGDCNSGISTEMWDDGSTGKFNGSLGFDGANDYVTMGDPTDGSLDIDASTNLTMSAWIKTSDTSGTYHTIMEKGGFAATTFRYSIFQHSDGSVYVYISDNSTNQNFASQNFTITDGAWHHVAGVVDRTNTQLKIYIDGKLNRSATLTVTGTFANSLNFNVGSNDAGPTTFPFNGLIDDVRVYNYVLSADQIKKAMNEGKSVRF</sequence>
<evidence type="ECO:0008006" key="8">
    <source>
        <dbReference type="Google" id="ProtNLM"/>
    </source>
</evidence>
<reference evidence="6 7" key="1">
    <citation type="journal article" date="2015" name="Nature">
        <title>rRNA introns, odd ribosomes, and small enigmatic genomes across a large radiation of phyla.</title>
        <authorList>
            <person name="Brown C.T."/>
            <person name="Hug L.A."/>
            <person name="Thomas B.C."/>
            <person name="Sharon I."/>
            <person name="Castelle C.J."/>
            <person name="Singh A."/>
            <person name="Wilkins M.J."/>
            <person name="Williams K.H."/>
            <person name="Banfield J.F."/>
        </authorList>
    </citation>
    <scope>NUCLEOTIDE SEQUENCE [LARGE SCALE GENOMIC DNA]</scope>
</reference>
<feature type="domain" description="LamG-like jellyroll fold" evidence="5">
    <location>
        <begin position="323"/>
        <end position="461"/>
    </location>
</feature>
<dbReference type="PATRIC" id="fig|1618436.3.peg.148"/>
<evidence type="ECO:0000256" key="1">
    <source>
        <dbReference type="ARBA" id="ARBA00022729"/>
    </source>
</evidence>
<proteinExistence type="predicted"/>
<comment type="caution">
    <text evidence="6">The sequence shown here is derived from an EMBL/GenBank/DDBJ whole genome shotgun (WGS) entry which is preliminary data.</text>
</comment>
<dbReference type="SMART" id="SM00560">
    <property type="entry name" value="LamGL"/>
    <property type="match status" value="4"/>
</dbReference>
<feature type="domain" description="LamG-like jellyroll fold" evidence="5">
    <location>
        <begin position="1232"/>
        <end position="1371"/>
    </location>
</feature>
<dbReference type="InterPro" id="IPR001791">
    <property type="entry name" value="Laminin_G"/>
</dbReference>